<gene>
    <name evidence="4" type="ORF">ANTMIN_R00616</name>
</gene>
<dbReference type="Proteomes" id="UP000554720">
    <property type="component" value="Unassembled WGS sequence"/>
</dbReference>
<dbReference type="Pfam" id="PF24681">
    <property type="entry name" value="Kelch_KLHDC2_KLHL20_DRC7"/>
    <property type="match status" value="1"/>
</dbReference>
<dbReference type="SUPFAM" id="SSF117281">
    <property type="entry name" value="Kelch motif"/>
    <property type="match status" value="1"/>
</dbReference>
<evidence type="ECO:0000313" key="5">
    <source>
        <dbReference type="Proteomes" id="UP000554720"/>
    </source>
</evidence>
<evidence type="ECO:0000256" key="3">
    <source>
        <dbReference type="SAM" id="MobiDB-lite"/>
    </source>
</evidence>
<evidence type="ECO:0000256" key="1">
    <source>
        <dbReference type="ARBA" id="ARBA00022441"/>
    </source>
</evidence>
<accession>A0A7L2EKF7</accession>
<feature type="region of interest" description="Disordered" evidence="3">
    <location>
        <begin position="170"/>
        <end position="210"/>
    </location>
</feature>
<evidence type="ECO:0000256" key="2">
    <source>
        <dbReference type="ARBA" id="ARBA00022737"/>
    </source>
</evidence>
<keyword evidence="2" id="KW-0677">Repeat</keyword>
<keyword evidence="1" id="KW-0880">Kelch repeat</keyword>
<sequence length="430" mass="47551">MGFQAWLPLPLPKQLVVFGLGDWSCYSSDTSIAVDVLVSPDVMPQRVGTLEPTRRSLVWEGDWRTDIFIASLKEMDKGNPVRLVLTVNGQLLRGVSSSTPARPFLVPETTQSPVLPVDDRPLGQDLEDPTGVKSQSSELAARASMPVKKGIQPRLRTMVVPCALKSPAGKVESSEAWRKSPDQGPPRVHSKKPRKVLFEPTASERDLDEEGKVAEGVFSDCSQACALPSLGIPSPRWCHAMCLSDLGTAVLIGGEGVNQQACRDALWKLEIDSDLWLPVDFQLRNAMPLCLHGHTATYDPDTKRIYIFGGITEDKDYSSIYILDTVTWKWLLVAAKGRIPVLTYHSATIYNKELFVFGGTFSRKASLAVAPCSNVLYVFNPEHEIWYQPISEGEKPLPRLGHSATLLKNKLLIFGGRRTSLYLSDMHILD</sequence>
<organism evidence="4 5">
    <name type="scientific">Anthoscopus minutus</name>
    <name type="common">Southern penduline-tit</name>
    <dbReference type="NCBI Taxonomy" id="156561"/>
    <lineage>
        <taxon>Eukaryota</taxon>
        <taxon>Metazoa</taxon>
        <taxon>Chordata</taxon>
        <taxon>Craniata</taxon>
        <taxon>Vertebrata</taxon>
        <taxon>Euteleostomi</taxon>
        <taxon>Archelosauria</taxon>
        <taxon>Archosauria</taxon>
        <taxon>Dinosauria</taxon>
        <taxon>Saurischia</taxon>
        <taxon>Theropoda</taxon>
        <taxon>Coelurosauria</taxon>
        <taxon>Aves</taxon>
        <taxon>Neognathae</taxon>
        <taxon>Neoaves</taxon>
        <taxon>Telluraves</taxon>
        <taxon>Australaves</taxon>
        <taxon>Passeriformes</taxon>
        <taxon>Paridae</taxon>
        <taxon>Anthoscopus</taxon>
    </lineage>
</organism>
<reference evidence="4 5" key="1">
    <citation type="submission" date="2019-09" db="EMBL/GenBank/DDBJ databases">
        <title>Bird 10,000 Genomes (B10K) Project - Family phase.</title>
        <authorList>
            <person name="Zhang G."/>
        </authorList>
    </citation>
    <scope>NUCLEOTIDE SEQUENCE [LARGE SCALE GENOMIC DNA]</scope>
    <source>
        <strain evidence="4">B10K-DU-011-42</strain>
        <tissue evidence="4">Muscle</tissue>
    </source>
</reference>
<dbReference type="OrthoDB" id="10250130at2759"/>
<dbReference type="AlphaFoldDB" id="A0A7L2EKF7"/>
<protein>
    <submittedName>
        <fullName evidence="4">TYW23 protein</fullName>
    </submittedName>
</protein>
<dbReference type="EMBL" id="VWYI01038290">
    <property type="protein sequence ID" value="NXQ61652.1"/>
    <property type="molecule type" value="Genomic_DNA"/>
</dbReference>
<proteinExistence type="predicted"/>
<name>A0A7L2EKF7_ANTMN</name>
<dbReference type="PANTHER" id="PTHR46093">
    <property type="entry name" value="ACYL-COA-BINDING DOMAIN-CONTAINING PROTEIN 5"/>
    <property type="match status" value="1"/>
</dbReference>
<dbReference type="PANTHER" id="PTHR46093:SF19">
    <property type="entry name" value="RAB9 EFFECTOR PROTEIN WITH KELCH MOTIFS-LIKE"/>
    <property type="match status" value="1"/>
</dbReference>
<dbReference type="Gene3D" id="2.120.10.80">
    <property type="entry name" value="Kelch-type beta propeller"/>
    <property type="match status" value="1"/>
</dbReference>
<feature type="compositionally biased region" description="Basic and acidic residues" evidence="3">
    <location>
        <begin position="172"/>
        <end position="181"/>
    </location>
</feature>
<evidence type="ECO:0000313" key="4">
    <source>
        <dbReference type="EMBL" id="NXQ61652.1"/>
    </source>
</evidence>
<keyword evidence="5" id="KW-1185">Reference proteome</keyword>
<feature type="region of interest" description="Disordered" evidence="3">
    <location>
        <begin position="102"/>
        <end position="146"/>
    </location>
</feature>
<comment type="caution">
    <text evidence="4">The sequence shown here is derived from an EMBL/GenBank/DDBJ whole genome shotgun (WGS) entry which is preliminary data.</text>
</comment>
<feature type="non-terminal residue" evidence="4">
    <location>
        <position position="430"/>
    </location>
</feature>
<dbReference type="InterPro" id="IPR015915">
    <property type="entry name" value="Kelch-typ_b-propeller"/>
</dbReference>
<feature type="non-terminal residue" evidence="4">
    <location>
        <position position="1"/>
    </location>
</feature>